<dbReference type="OrthoDB" id="9773683at2"/>
<reference evidence="9 10" key="1">
    <citation type="submission" date="2014-02" db="EMBL/GenBank/DDBJ databases">
        <title>Draft genome sequence of Lysinibacillus manganicus DSM 26584T.</title>
        <authorList>
            <person name="Zhang F."/>
            <person name="Wang G."/>
            <person name="Zhang L."/>
        </authorList>
    </citation>
    <scope>NUCLEOTIDE SEQUENCE [LARGE SCALE GENOMIC DNA]</scope>
    <source>
        <strain evidence="9 10">DSM 26584</strain>
    </source>
</reference>
<dbReference type="InterPro" id="IPR035906">
    <property type="entry name" value="MetI-like_sf"/>
</dbReference>
<comment type="caution">
    <text evidence="9">The sequence shown here is derived from an EMBL/GenBank/DDBJ whole genome shotgun (WGS) entry which is preliminary data.</text>
</comment>
<dbReference type="PANTHER" id="PTHR43163:SF6">
    <property type="entry name" value="DIPEPTIDE TRANSPORT SYSTEM PERMEASE PROTEIN DPPB-RELATED"/>
    <property type="match status" value="1"/>
</dbReference>
<keyword evidence="3" id="KW-1003">Cell membrane</keyword>
<feature type="domain" description="ABC transmembrane type-1" evidence="8">
    <location>
        <begin position="95"/>
        <end position="322"/>
    </location>
</feature>
<keyword evidence="2 7" id="KW-0813">Transport</keyword>
<feature type="transmembrane region" description="Helical" evidence="7">
    <location>
        <begin position="12"/>
        <end position="30"/>
    </location>
</feature>
<keyword evidence="5 7" id="KW-1133">Transmembrane helix</keyword>
<dbReference type="SUPFAM" id="SSF161098">
    <property type="entry name" value="MetI-like"/>
    <property type="match status" value="1"/>
</dbReference>
<dbReference type="AlphaFoldDB" id="A0A0A3I663"/>
<dbReference type="RefSeq" id="WP_036185155.1">
    <property type="nucleotide sequence ID" value="NZ_AVDA01000008.1"/>
</dbReference>
<feature type="transmembrane region" description="Helical" evidence="7">
    <location>
        <begin position="299"/>
        <end position="325"/>
    </location>
</feature>
<dbReference type="InterPro" id="IPR000515">
    <property type="entry name" value="MetI-like"/>
</dbReference>
<evidence type="ECO:0000256" key="7">
    <source>
        <dbReference type="RuleBase" id="RU363032"/>
    </source>
</evidence>
<dbReference type="Pfam" id="PF00528">
    <property type="entry name" value="BPD_transp_1"/>
    <property type="match status" value="1"/>
</dbReference>
<feature type="transmembrane region" description="Helical" evidence="7">
    <location>
        <begin position="253"/>
        <end position="279"/>
    </location>
</feature>
<gene>
    <name evidence="9" type="ORF">CD29_08350</name>
</gene>
<protein>
    <submittedName>
        <fullName evidence="9">Peptide ABC transporter</fullName>
    </submittedName>
</protein>
<evidence type="ECO:0000313" key="10">
    <source>
        <dbReference type="Proteomes" id="UP000030416"/>
    </source>
</evidence>
<evidence type="ECO:0000259" key="8">
    <source>
        <dbReference type="PROSITE" id="PS50928"/>
    </source>
</evidence>
<comment type="subcellular location">
    <subcellularLocation>
        <location evidence="1 7">Cell membrane</location>
        <topology evidence="1 7">Multi-pass membrane protein</topology>
    </subcellularLocation>
</comment>
<evidence type="ECO:0000313" key="9">
    <source>
        <dbReference type="EMBL" id="KGR79015.1"/>
    </source>
</evidence>
<dbReference type="STRING" id="1384049.CD29_08350"/>
<keyword evidence="4 7" id="KW-0812">Transmembrane</keyword>
<dbReference type="GO" id="GO:0055085">
    <property type="term" value="P:transmembrane transport"/>
    <property type="evidence" value="ECO:0007669"/>
    <property type="project" value="InterPro"/>
</dbReference>
<evidence type="ECO:0000256" key="4">
    <source>
        <dbReference type="ARBA" id="ARBA00022692"/>
    </source>
</evidence>
<feature type="transmembrane region" description="Helical" evidence="7">
    <location>
        <begin position="199"/>
        <end position="218"/>
    </location>
</feature>
<dbReference type="PANTHER" id="PTHR43163">
    <property type="entry name" value="DIPEPTIDE TRANSPORT SYSTEM PERMEASE PROTEIN DPPB-RELATED"/>
    <property type="match status" value="1"/>
</dbReference>
<evidence type="ECO:0000256" key="1">
    <source>
        <dbReference type="ARBA" id="ARBA00004651"/>
    </source>
</evidence>
<dbReference type="Gene3D" id="1.10.3720.10">
    <property type="entry name" value="MetI-like"/>
    <property type="match status" value="1"/>
</dbReference>
<evidence type="ECO:0000256" key="5">
    <source>
        <dbReference type="ARBA" id="ARBA00022989"/>
    </source>
</evidence>
<dbReference type="GO" id="GO:0005886">
    <property type="term" value="C:plasma membrane"/>
    <property type="evidence" value="ECO:0007669"/>
    <property type="project" value="UniProtKB-SubCell"/>
</dbReference>
<dbReference type="Proteomes" id="UP000030416">
    <property type="component" value="Unassembled WGS sequence"/>
</dbReference>
<keyword evidence="6 7" id="KW-0472">Membrane</keyword>
<feature type="transmembrane region" description="Helical" evidence="7">
    <location>
        <begin position="101"/>
        <end position="122"/>
    </location>
</feature>
<dbReference type="Pfam" id="PF19300">
    <property type="entry name" value="BPD_transp_1_N"/>
    <property type="match status" value="1"/>
</dbReference>
<dbReference type="InterPro" id="IPR045621">
    <property type="entry name" value="BPD_transp_1_N"/>
</dbReference>
<evidence type="ECO:0000256" key="6">
    <source>
        <dbReference type="ARBA" id="ARBA00023136"/>
    </source>
</evidence>
<proteinExistence type="inferred from homology"/>
<keyword evidence="10" id="KW-1185">Reference proteome</keyword>
<sequence length="333" mass="36906">MKEFLIKRTLQMIPVLLGLSILIFGLSRIMPGDSIRLKLGPEATAEQIEAFEDSMGLNDPIVIQYVNYIKGVFTGDMGLSLQTDRNVATDIVETFPATFELMLVAMFLAILIGVPLGVISGVKKDKWQDHLTRVVSLSGIALPKFWIAIILQIIFAYWFSLLPVVGRGNIVPTEITGLRLLDSLLTLNFEAFINNLKHIILPSIALSIATMAQIMRLTRSNMLDELHKDYIVASTSYGLPKFMIVYKYMLKNAFASTLTIIGLSFGALLGNAFLVEAVFGWPGMAQYGVQAVIYKDYNAIVGVTLVIGIVFAVTNLIVDILYGFIDPRIKYDK</sequence>
<feature type="transmembrane region" description="Helical" evidence="7">
    <location>
        <begin position="134"/>
        <end position="159"/>
    </location>
</feature>
<comment type="similarity">
    <text evidence="7">Belongs to the binding-protein-dependent transport system permease family.</text>
</comment>
<dbReference type="EMBL" id="JPVN01000008">
    <property type="protein sequence ID" value="KGR79015.1"/>
    <property type="molecule type" value="Genomic_DNA"/>
</dbReference>
<dbReference type="PROSITE" id="PS50928">
    <property type="entry name" value="ABC_TM1"/>
    <property type="match status" value="1"/>
</dbReference>
<evidence type="ECO:0000256" key="3">
    <source>
        <dbReference type="ARBA" id="ARBA00022475"/>
    </source>
</evidence>
<dbReference type="eggNOG" id="COG0601">
    <property type="taxonomic scope" value="Bacteria"/>
</dbReference>
<name>A0A0A3I663_9BACL</name>
<accession>A0A0A3I663</accession>
<dbReference type="CDD" id="cd06261">
    <property type="entry name" value="TM_PBP2"/>
    <property type="match status" value="1"/>
</dbReference>
<evidence type="ECO:0000256" key="2">
    <source>
        <dbReference type="ARBA" id="ARBA00022448"/>
    </source>
</evidence>
<organism evidence="9 10">
    <name type="scientific">Ureibacillus manganicus DSM 26584</name>
    <dbReference type="NCBI Taxonomy" id="1384049"/>
    <lineage>
        <taxon>Bacteria</taxon>
        <taxon>Bacillati</taxon>
        <taxon>Bacillota</taxon>
        <taxon>Bacilli</taxon>
        <taxon>Bacillales</taxon>
        <taxon>Caryophanaceae</taxon>
        <taxon>Ureibacillus</taxon>
    </lineage>
</organism>